<evidence type="ECO:0000313" key="2">
    <source>
        <dbReference type="EMBL" id="PWA05860.1"/>
    </source>
</evidence>
<gene>
    <name evidence="2" type="ORF">DB895_05395</name>
</gene>
<evidence type="ECO:0000313" key="3">
    <source>
        <dbReference type="Proteomes" id="UP000245449"/>
    </source>
</evidence>
<evidence type="ECO:0000259" key="1">
    <source>
        <dbReference type="Pfam" id="PF18899"/>
    </source>
</evidence>
<name>A0A2U1JL27_9FLAO</name>
<keyword evidence="3" id="KW-1185">Reference proteome</keyword>
<dbReference type="InterPro" id="IPR011856">
    <property type="entry name" value="tRNA_endonuc-like_dom_sf"/>
</dbReference>
<accession>A0A2U1JL27</accession>
<dbReference type="Gene3D" id="3.40.1350.10">
    <property type="match status" value="1"/>
</dbReference>
<sequence length="312" mass="36346">MAIFEIEKGKAKRVRLSEFKLEKDLQRLIEENMEIIFNCRLIATEFSTGNIHSGRIDSLAISEDFNPVIIEYKKVASSDLINQSLYYLHWIRDHKGDFQVAANKVLGQNIEVDWSDIRVICIAPEYKKYDLHAVQVMGANIELWQYKLYENDILNIEEIYKRTNTTSRELDDYNEKNPVMVEAGKKAAITRKNAVYTIEEHFDNLDKSLVDLFNTVRDYITSLDSSIEELPKKNYIAYKTSQNFVCLQTYKKKLTLYLKLNPDEVKPMPTQCRDVRNIGHYGTGEFELIIKDLLDLEETKFLINEAYKNIGG</sequence>
<dbReference type="Pfam" id="PF18899">
    <property type="entry name" value="DUF5655"/>
    <property type="match status" value="1"/>
</dbReference>
<comment type="caution">
    <text evidence="2">The sequence shown here is derived from an EMBL/GenBank/DDBJ whole genome shotgun (WGS) entry which is preliminary data.</text>
</comment>
<organism evidence="2 3">
    <name type="scientific">Flavobacterium psychrotolerans</name>
    <dbReference type="NCBI Taxonomy" id="2169410"/>
    <lineage>
        <taxon>Bacteria</taxon>
        <taxon>Pseudomonadati</taxon>
        <taxon>Bacteroidota</taxon>
        <taxon>Flavobacteriia</taxon>
        <taxon>Flavobacteriales</taxon>
        <taxon>Flavobacteriaceae</taxon>
        <taxon>Flavobacterium</taxon>
    </lineage>
</organism>
<dbReference type="InterPro" id="IPR043714">
    <property type="entry name" value="DUF5655"/>
</dbReference>
<dbReference type="RefSeq" id="WP_116724345.1">
    <property type="nucleotide sequence ID" value="NZ_QCZI01000005.1"/>
</dbReference>
<proteinExistence type="predicted"/>
<dbReference type="GO" id="GO:0003676">
    <property type="term" value="F:nucleic acid binding"/>
    <property type="evidence" value="ECO:0007669"/>
    <property type="project" value="InterPro"/>
</dbReference>
<reference evidence="2 3" key="1">
    <citation type="submission" date="2018-04" db="EMBL/GenBank/DDBJ databases">
        <title>Flavobacterium sp. nov., isolated from glacier ice.</title>
        <authorList>
            <person name="Liu Q."/>
            <person name="Xin Y.-H."/>
        </authorList>
    </citation>
    <scope>NUCLEOTIDE SEQUENCE [LARGE SCALE GENOMIC DNA]</scope>
    <source>
        <strain evidence="2 3">RB1R5</strain>
    </source>
</reference>
<feature type="domain" description="DUF5655" evidence="1">
    <location>
        <begin position="198"/>
        <end position="308"/>
    </location>
</feature>
<dbReference type="AlphaFoldDB" id="A0A2U1JL27"/>
<dbReference type="Proteomes" id="UP000245449">
    <property type="component" value="Unassembled WGS sequence"/>
</dbReference>
<protein>
    <recommendedName>
        <fullName evidence="1">DUF5655 domain-containing protein</fullName>
    </recommendedName>
</protein>
<dbReference type="OrthoDB" id="9798761at2"/>
<dbReference type="EMBL" id="QCZI01000005">
    <property type="protein sequence ID" value="PWA05860.1"/>
    <property type="molecule type" value="Genomic_DNA"/>
</dbReference>